<accession>A0A517IDP9</accession>
<evidence type="ECO:0000259" key="4">
    <source>
        <dbReference type="SMART" id="SM00984"/>
    </source>
</evidence>
<dbReference type="PIRSF" id="PIRSF500136">
    <property type="entry name" value="UDP_ManNAc_DH"/>
    <property type="match status" value="1"/>
</dbReference>
<dbReference type="GO" id="GO:0051287">
    <property type="term" value="F:NAD binding"/>
    <property type="evidence" value="ECO:0007669"/>
    <property type="project" value="InterPro"/>
</dbReference>
<dbReference type="InterPro" id="IPR014026">
    <property type="entry name" value="UDP-Glc/GDP-Man_DH_dimer"/>
</dbReference>
<reference evidence="5 6" key="1">
    <citation type="submission" date="2019-07" db="EMBL/GenBank/DDBJ databases">
        <title>Characterization of Brevibacillus brevis HK544, as a potential biocontrol agent.</title>
        <authorList>
            <person name="Kim H."/>
        </authorList>
    </citation>
    <scope>NUCLEOTIDE SEQUENCE [LARGE SCALE GENOMIC DNA]</scope>
    <source>
        <strain evidence="5 6">HK544</strain>
    </source>
</reference>
<protein>
    <submittedName>
        <fullName evidence="5">Nucleotide sugar dehydrogenase</fullName>
    </submittedName>
</protein>
<dbReference type="SMART" id="SM00984">
    <property type="entry name" value="UDPG_MGDP_dh_C"/>
    <property type="match status" value="1"/>
</dbReference>
<dbReference type="SUPFAM" id="SSF48179">
    <property type="entry name" value="6-phosphogluconate dehydrogenase C-terminal domain-like"/>
    <property type="match status" value="1"/>
</dbReference>
<dbReference type="InterPro" id="IPR017476">
    <property type="entry name" value="UDP-Glc/GDP-Man"/>
</dbReference>
<dbReference type="Pfam" id="PF03721">
    <property type="entry name" value="UDPG_MGDP_dh_N"/>
    <property type="match status" value="1"/>
</dbReference>
<dbReference type="InterPro" id="IPR014027">
    <property type="entry name" value="UDP-Glc/GDP-Man_DH_C"/>
</dbReference>
<dbReference type="Proteomes" id="UP000317713">
    <property type="component" value="Chromosome"/>
</dbReference>
<dbReference type="PIRSF" id="PIRSF000124">
    <property type="entry name" value="UDPglc_GDPman_dh"/>
    <property type="match status" value="1"/>
</dbReference>
<sequence>MSLEEQSNAASKKATVAVIGLGYVGLPLALSFVNKGFEVIGIDLDLQKIKKLEQGISYFPDIHDSVIRSAVSSQRFTVTDNYNGIKSAEIILLCIPTPLTSYGTPDLNCLTQAAQEISQRIKVGQLIILESSTYPGTTKEVLQPILEKSGLNVENDFFLGYSPERIDPGNNQYSIEGITKVVSGVSETCSRKVYDFYSQVFSQVIVVSSTEVAELTKLVENSYRFINISFVNELAIICDSLNINVWEIIDAASTKPFGFSAFYPGPGIGGHCIPVDPLYLNWKIKQYGLDSHFIDISNEINHKIPKYIVEQIKYRLAPYRPIKQADILLYGVAYKQNVGDVRGSSALEIIKLLQYEGANVSYHDPFVPYVQIDDLKLNSVELTDELLQKSDCTVVITDHAHIPLQRILEHASLVFDTRNATKGMEGKASVYRFGGGQLK</sequence>
<dbReference type="GO" id="GO:0000271">
    <property type="term" value="P:polysaccharide biosynthetic process"/>
    <property type="evidence" value="ECO:0007669"/>
    <property type="project" value="InterPro"/>
</dbReference>
<feature type="domain" description="UDP-glucose/GDP-mannose dehydrogenase C-terminal" evidence="4">
    <location>
        <begin position="328"/>
        <end position="423"/>
    </location>
</feature>
<proteinExistence type="inferred from homology"/>
<evidence type="ECO:0000256" key="3">
    <source>
        <dbReference type="PIRNR" id="PIRNR000124"/>
    </source>
</evidence>
<dbReference type="GO" id="GO:0016628">
    <property type="term" value="F:oxidoreductase activity, acting on the CH-CH group of donors, NAD or NADP as acceptor"/>
    <property type="evidence" value="ECO:0007669"/>
    <property type="project" value="InterPro"/>
</dbReference>
<dbReference type="Pfam" id="PF00984">
    <property type="entry name" value="UDPG_MGDP_dh"/>
    <property type="match status" value="1"/>
</dbReference>
<keyword evidence="2" id="KW-0520">NAD</keyword>
<dbReference type="NCBIfam" id="TIGR03026">
    <property type="entry name" value="NDP-sugDHase"/>
    <property type="match status" value="1"/>
</dbReference>
<dbReference type="InterPro" id="IPR036291">
    <property type="entry name" value="NAD(P)-bd_dom_sf"/>
</dbReference>
<dbReference type="GO" id="GO:0016616">
    <property type="term" value="F:oxidoreductase activity, acting on the CH-OH group of donors, NAD or NADP as acceptor"/>
    <property type="evidence" value="ECO:0007669"/>
    <property type="project" value="InterPro"/>
</dbReference>
<name>A0A517IDP9_BREBE</name>
<dbReference type="SUPFAM" id="SSF52413">
    <property type="entry name" value="UDP-glucose/GDP-mannose dehydrogenase C-terminal domain"/>
    <property type="match status" value="1"/>
</dbReference>
<evidence type="ECO:0000256" key="2">
    <source>
        <dbReference type="ARBA" id="ARBA00023027"/>
    </source>
</evidence>
<evidence type="ECO:0000256" key="1">
    <source>
        <dbReference type="ARBA" id="ARBA00023002"/>
    </source>
</evidence>
<dbReference type="InterPro" id="IPR036220">
    <property type="entry name" value="UDP-Glc/GDP-Man_DH_C_sf"/>
</dbReference>
<evidence type="ECO:0000313" key="6">
    <source>
        <dbReference type="Proteomes" id="UP000317713"/>
    </source>
</evidence>
<dbReference type="Gene3D" id="3.40.50.720">
    <property type="entry name" value="NAD(P)-binding Rossmann-like Domain"/>
    <property type="match status" value="2"/>
</dbReference>
<gene>
    <name evidence="5" type="ORF">FPS98_25330</name>
</gene>
<dbReference type="EMBL" id="CP042161">
    <property type="protein sequence ID" value="QDS37004.1"/>
    <property type="molecule type" value="Genomic_DNA"/>
</dbReference>
<dbReference type="SUPFAM" id="SSF51735">
    <property type="entry name" value="NAD(P)-binding Rossmann-fold domains"/>
    <property type="match status" value="1"/>
</dbReference>
<keyword evidence="1" id="KW-0560">Oxidoreductase</keyword>
<dbReference type="InterPro" id="IPR028359">
    <property type="entry name" value="UDP_ManNAc/GlcNAc_DH"/>
</dbReference>
<comment type="similarity">
    <text evidence="3">Belongs to the UDP-glucose/GDP-mannose dehydrogenase family.</text>
</comment>
<evidence type="ECO:0000313" key="5">
    <source>
        <dbReference type="EMBL" id="QDS37004.1"/>
    </source>
</evidence>
<dbReference type="RefSeq" id="WP_144618465.1">
    <property type="nucleotide sequence ID" value="NZ_CP042161.1"/>
</dbReference>
<organism evidence="5 6">
    <name type="scientific">Brevibacillus brevis</name>
    <name type="common">Bacillus brevis</name>
    <dbReference type="NCBI Taxonomy" id="1393"/>
    <lineage>
        <taxon>Bacteria</taxon>
        <taxon>Bacillati</taxon>
        <taxon>Bacillota</taxon>
        <taxon>Bacilli</taxon>
        <taxon>Bacillales</taxon>
        <taxon>Paenibacillaceae</taxon>
        <taxon>Brevibacillus</taxon>
    </lineage>
</organism>
<dbReference type="InterPro" id="IPR008927">
    <property type="entry name" value="6-PGluconate_DH-like_C_sf"/>
</dbReference>
<dbReference type="InterPro" id="IPR001732">
    <property type="entry name" value="UDP-Glc/GDP-Man_DH_N"/>
</dbReference>
<dbReference type="Pfam" id="PF03720">
    <property type="entry name" value="UDPG_MGDP_dh_C"/>
    <property type="match status" value="1"/>
</dbReference>
<dbReference type="PANTHER" id="PTHR43491:SF1">
    <property type="entry name" value="UDP-N-ACETYL-D-MANNOSAMINE DEHYDROGENASE"/>
    <property type="match status" value="1"/>
</dbReference>
<dbReference type="AlphaFoldDB" id="A0A517IDP9"/>
<dbReference type="PANTHER" id="PTHR43491">
    <property type="entry name" value="UDP-N-ACETYL-D-MANNOSAMINE DEHYDROGENASE"/>
    <property type="match status" value="1"/>
</dbReference>